<dbReference type="PANTHER" id="PTHR46082">
    <property type="entry name" value="ATP/GTP-BINDING PROTEIN-RELATED"/>
    <property type="match status" value="1"/>
</dbReference>
<organism evidence="2 3">
    <name type="scientific">Rhizoctonia solani AG-3 Rhs1AP</name>
    <dbReference type="NCBI Taxonomy" id="1086054"/>
    <lineage>
        <taxon>Eukaryota</taxon>
        <taxon>Fungi</taxon>
        <taxon>Dikarya</taxon>
        <taxon>Basidiomycota</taxon>
        <taxon>Agaricomycotina</taxon>
        <taxon>Agaricomycetes</taxon>
        <taxon>Cantharellales</taxon>
        <taxon>Ceratobasidiaceae</taxon>
        <taxon>Rhizoctonia</taxon>
    </lineage>
</organism>
<sequence>MQHTKAYLRKNETDRKLEELVRASMEKRGVISTTHAAGQISRLQDVTQTLAEFKRCPAPTVFYTGRQDENTQVIACITGGKNERRICVVHGLGGVGKTQLVLNVIERTWDEWDYIIYVDSSSTEAVEKALTEFGTAKNVGESCKDVIRWLESCGEHWLVVFDNADTPSTNIRQYIPTRSQGGSVLITTRLPDLARLAEGPDSVCHLSSMSQADGTTLLVKIASLGSQAIPDKDIETAGMNMTKYQSLFLSQRQRMLEEYNELAVTAKLDERGDTVYTTWRMCYDQLKPESRELLWLIAYLHYDGIFEDTFKRATQSIHSQKYPLPLTDLESQALNHVKQYLSTFLDADGKWDTIKFTRVMADLTSYSLIDFDRMNLTYRVHVLVHDWAKTVVSQASELAMECTATLLSLSIDRKEDAESLAFKRQLGLHVTSVLTHIPNMGANHVYYLGEVYECTGQWSQRVKLLQPLLGVFEQLLGEEHPDTLLSMSNLASTYSDLGRYDEAEQLQVEVLNARKRVLGEEHPDTLVSMNNLASTYLYLGRYKQAEQLQVKVLNARKRLLGEEHPDTLRSMDNLASIYSRLGRYKQEEQLQVEVLNARKQVLGEEHPDTLVSMSNLASAYSNLGRYDEAEQLQVEVLDARKRLLGEEHPDTLRSMNNLASTYSRLGRYQRAEQLQVEVLNAHKQVLGEEHPDTLVSMSNLALTYSYLGRYKQAEQLQVKVLDARKRVLGEEHPDTLISMNNLASTYSRLGQRDAAKELSHKAIGIAERTLSNEHPHTQALHRMLKAL</sequence>
<comment type="caution">
    <text evidence="2">The sequence shown here is derived from an EMBL/GenBank/DDBJ whole genome shotgun (WGS) entry which is preliminary data.</text>
</comment>
<reference evidence="3" key="1">
    <citation type="journal article" date="2014" name="Genome Announc.">
        <title>Draft genome sequence of the plant-pathogenic soil fungus Rhizoctonia solani anastomosis group 3 strain Rhs1AP.</title>
        <authorList>
            <person name="Cubeta M.A."/>
            <person name="Thomas E."/>
            <person name="Dean R.A."/>
            <person name="Jabaji S."/>
            <person name="Neate S.M."/>
            <person name="Tavantzis S."/>
            <person name="Toda T."/>
            <person name="Vilgalys R."/>
            <person name="Bharathan N."/>
            <person name="Fedorova-Abrams N."/>
            <person name="Pakala S.B."/>
            <person name="Pakala S.M."/>
            <person name="Zafar N."/>
            <person name="Joardar V."/>
            <person name="Losada L."/>
            <person name="Nierman W.C."/>
        </authorList>
    </citation>
    <scope>NUCLEOTIDE SEQUENCE [LARGE SCALE GENOMIC DNA]</scope>
    <source>
        <strain evidence="3">AG-3</strain>
    </source>
</reference>
<feature type="domain" description="NB-ARC" evidence="1">
    <location>
        <begin position="81"/>
        <end position="222"/>
    </location>
</feature>
<evidence type="ECO:0000259" key="1">
    <source>
        <dbReference type="Pfam" id="PF00931"/>
    </source>
</evidence>
<dbReference type="AlphaFoldDB" id="X8JBR3"/>
<dbReference type="InterPro" id="IPR002182">
    <property type="entry name" value="NB-ARC"/>
</dbReference>
<protein>
    <submittedName>
        <fullName evidence="2">Kinesin light chain, putative</fullName>
    </submittedName>
</protein>
<dbReference type="Gene3D" id="3.40.50.300">
    <property type="entry name" value="P-loop containing nucleotide triphosphate hydrolases"/>
    <property type="match status" value="1"/>
</dbReference>
<dbReference type="SUPFAM" id="SSF52540">
    <property type="entry name" value="P-loop containing nucleoside triphosphate hydrolases"/>
    <property type="match status" value="1"/>
</dbReference>
<dbReference type="OrthoDB" id="1658288at2759"/>
<evidence type="ECO:0000313" key="2">
    <source>
        <dbReference type="EMBL" id="EUC61099.1"/>
    </source>
</evidence>
<feature type="non-terminal residue" evidence="2">
    <location>
        <position position="787"/>
    </location>
</feature>
<dbReference type="NCBIfam" id="NF040586">
    <property type="entry name" value="FxSxx_TPR"/>
    <property type="match status" value="1"/>
</dbReference>
<proteinExistence type="predicted"/>
<dbReference type="InterPro" id="IPR011990">
    <property type="entry name" value="TPR-like_helical_dom_sf"/>
</dbReference>
<dbReference type="PANTHER" id="PTHR46082:SF11">
    <property type="entry name" value="AAA+ ATPASE DOMAIN-CONTAINING PROTEIN-RELATED"/>
    <property type="match status" value="1"/>
</dbReference>
<dbReference type="InterPro" id="IPR019734">
    <property type="entry name" value="TPR_rpt"/>
</dbReference>
<dbReference type="Pfam" id="PF13424">
    <property type="entry name" value="TPR_12"/>
    <property type="match status" value="2"/>
</dbReference>
<dbReference type="SMART" id="SM00028">
    <property type="entry name" value="TPR"/>
    <property type="match status" value="6"/>
</dbReference>
<dbReference type="Gene3D" id="1.25.40.10">
    <property type="entry name" value="Tetratricopeptide repeat domain"/>
    <property type="match status" value="2"/>
</dbReference>
<evidence type="ECO:0000313" key="3">
    <source>
        <dbReference type="Proteomes" id="UP000030108"/>
    </source>
</evidence>
<dbReference type="EMBL" id="JATN01000319">
    <property type="protein sequence ID" value="EUC61099.1"/>
    <property type="molecule type" value="Genomic_DNA"/>
</dbReference>
<accession>X8JBR3</accession>
<gene>
    <name evidence="2" type="ORF">RSOL_383090</name>
</gene>
<dbReference type="PRINTS" id="PR00381">
    <property type="entry name" value="KINESINLIGHT"/>
</dbReference>
<dbReference type="Pfam" id="PF00931">
    <property type="entry name" value="NB-ARC"/>
    <property type="match status" value="1"/>
</dbReference>
<dbReference type="GO" id="GO:0043531">
    <property type="term" value="F:ADP binding"/>
    <property type="evidence" value="ECO:0007669"/>
    <property type="project" value="InterPro"/>
</dbReference>
<dbReference type="Proteomes" id="UP000030108">
    <property type="component" value="Unassembled WGS sequence"/>
</dbReference>
<dbReference type="InterPro" id="IPR053137">
    <property type="entry name" value="NLR-like"/>
</dbReference>
<dbReference type="Pfam" id="PF13374">
    <property type="entry name" value="TPR_10"/>
    <property type="match status" value="3"/>
</dbReference>
<dbReference type="InterPro" id="IPR027417">
    <property type="entry name" value="P-loop_NTPase"/>
</dbReference>
<dbReference type="SUPFAM" id="SSF48452">
    <property type="entry name" value="TPR-like"/>
    <property type="match status" value="2"/>
</dbReference>
<name>X8JBR3_9AGAM</name>